<protein>
    <submittedName>
        <fullName evidence="2">Uncharacterized protein</fullName>
    </submittedName>
</protein>
<gene>
    <name evidence="2" type="ORF">G8M86_001101</name>
</gene>
<evidence type="ECO:0000313" key="2">
    <source>
        <dbReference type="EMBL" id="HAF4525765.1"/>
    </source>
</evidence>
<reference evidence="2" key="2">
    <citation type="submission" date="2020-02" db="EMBL/GenBank/DDBJ databases">
        <authorList>
            <consortium name="NCBI Pathogen Detection Project"/>
        </authorList>
    </citation>
    <scope>NUCLEOTIDE SEQUENCE</scope>
    <source>
        <strain evidence="2">MA.AU170 KAK-R</strain>
    </source>
</reference>
<name>A0A747KBW8_SALER</name>
<feature type="region of interest" description="Disordered" evidence="1">
    <location>
        <begin position="71"/>
        <end position="91"/>
    </location>
</feature>
<dbReference type="AlphaFoldDB" id="A0A747KBW8"/>
<comment type="caution">
    <text evidence="2">The sequence shown here is derived from an EMBL/GenBank/DDBJ whole genome shotgun (WGS) entry which is preliminary data.</text>
</comment>
<proteinExistence type="predicted"/>
<sequence>MYRVYIRTFDQKVLDMFHTTSSDAARERFAELVNSTEYDGQKIGVALTRDNKQIAFHRFDAEEGTRHNWRGRTDEINLPRPVGRPTTVGGVRKNISISPECWEIAKKLGNGNASAGVSRALKAFNND</sequence>
<evidence type="ECO:0000256" key="1">
    <source>
        <dbReference type="SAM" id="MobiDB-lite"/>
    </source>
</evidence>
<organism evidence="2">
    <name type="scientific">Salmonella enterica</name>
    <name type="common">Salmonella choleraesuis</name>
    <dbReference type="NCBI Taxonomy" id="28901"/>
    <lineage>
        <taxon>Bacteria</taxon>
        <taxon>Pseudomonadati</taxon>
        <taxon>Pseudomonadota</taxon>
        <taxon>Gammaproteobacteria</taxon>
        <taxon>Enterobacterales</taxon>
        <taxon>Enterobacteriaceae</taxon>
        <taxon>Salmonella</taxon>
    </lineage>
</organism>
<reference evidence="2" key="1">
    <citation type="journal article" date="2018" name="Genome Biol.">
        <title>SKESA: strategic k-mer extension for scrupulous assemblies.</title>
        <authorList>
            <person name="Souvorov A."/>
            <person name="Agarwala R."/>
            <person name="Lipman D.J."/>
        </authorList>
    </citation>
    <scope>NUCLEOTIDE SEQUENCE</scope>
    <source>
        <strain evidence="2">MA.AU170 KAK-R</strain>
    </source>
</reference>
<accession>A0A747KBW8</accession>
<dbReference type="EMBL" id="DAAVGD010000001">
    <property type="protein sequence ID" value="HAF4525765.1"/>
    <property type="molecule type" value="Genomic_DNA"/>
</dbReference>